<accession>A0ACB8HJJ4</accession>
<protein>
    <submittedName>
        <fullName evidence="1">Uncharacterized protein</fullName>
    </submittedName>
</protein>
<comment type="caution">
    <text evidence="1">The sequence shown here is derived from an EMBL/GenBank/DDBJ whole genome shotgun (WGS) entry which is preliminary data.</text>
</comment>
<evidence type="ECO:0000313" key="1">
    <source>
        <dbReference type="EMBL" id="KAH9556394.1"/>
    </source>
</evidence>
<name>A0ACB8HJJ4_9BRYO</name>
<keyword evidence="2" id="KW-1185">Reference proteome</keyword>
<sequence length="346" mass="38227">MCFREPQLCGEGFFLRIGCSWKWFGVWRRDSCTEMTMVALLCMDQSVGLGSLASRCCRAELQTFKAGEASTSVTVARSLQNGSSRPSFVPRKQQQQQPPPALLLQQRLTVFAEQKEALSGVEERTGSRLGFEDRENSDRHSMNFAAVSVDDPTPAAATASSNATVAVTNLGNNMRKMEATIAIQAPLEAVWGVLTDYEHLADHIPGLAVSQILERRPSGARLLQIGQKNLALGVKFKAKAVVEVSEEAAQELPNGTLRDLHFETVEGDFQVFKGTWRMHQVHSDRSSKSPSAKKNVETHLSYILEVQPKHWIPVALIEGVVCNEVICNLNSVRSVALRHKLLSHHP</sequence>
<reference evidence="2" key="1">
    <citation type="journal article" date="2022" name="New Phytol.">
        <title>Phylogenomic structure and speciation in an emerging model: the Sphagnum magellanicum complex (Bryophyta).</title>
        <authorList>
            <person name="Shaw A.J."/>
            <person name="Piatkowski B."/>
            <person name="Duffy A.M."/>
            <person name="Aguero B."/>
            <person name="Imwattana K."/>
            <person name="Nieto-Lugilde M."/>
            <person name="Healey A."/>
            <person name="Weston D.J."/>
            <person name="Patel M.N."/>
            <person name="Schmutz J."/>
            <person name="Grimwood J."/>
            <person name="Yavitt J.B."/>
            <person name="Hassel K."/>
            <person name="Stenoien H.K."/>
            <person name="Flatberg K.I."/>
            <person name="Bickford C.P."/>
            <person name="Hicks K.A."/>
        </authorList>
    </citation>
    <scope>NUCLEOTIDE SEQUENCE [LARGE SCALE GENOMIC DNA]</scope>
</reference>
<gene>
    <name evidence="1" type="ORF">CY35_07G024400</name>
</gene>
<evidence type="ECO:0000313" key="2">
    <source>
        <dbReference type="Proteomes" id="UP000828922"/>
    </source>
</evidence>
<proteinExistence type="predicted"/>
<organism evidence="1 2">
    <name type="scientific">Sphagnum magellanicum</name>
    <dbReference type="NCBI Taxonomy" id="128215"/>
    <lineage>
        <taxon>Eukaryota</taxon>
        <taxon>Viridiplantae</taxon>
        <taxon>Streptophyta</taxon>
        <taxon>Embryophyta</taxon>
        <taxon>Bryophyta</taxon>
        <taxon>Sphagnophytina</taxon>
        <taxon>Sphagnopsida</taxon>
        <taxon>Sphagnales</taxon>
        <taxon>Sphagnaceae</taxon>
        <taxon>Sphagnum</taxon>
    </lineage>
</organism>
<dbReference type="EMBL" id="CM038913">
    <property type="protein sequence ID" value="KAH9556394.1"/>
    <property type="molecule type" value="Genomic_DNA"/>
</dbReference>
<dbReference type="Proteomes" id="UP000828922">
    <property type="component" value="Linkage Group LG07"/>
</dbReference>